<evidence type="ECO:0000256" key="2">
    <source>
        <dbReference type="ARBA" id="ARBA00022801"/>
    </source>
</evidence>
<dbReference type="PANTHER" id="PTHR43674">
    <property type="entry name" value="NITRILASE C965.09-RELATED"/>
    <property type="match status" value="1"/>
</dbReference>
<proteinExistence type="inferred from homology"/>
<dbReference type="PROSITE" id="PS50263">
    <property type="entry name" value="CN_HYDROLASE"/>
    <property type="match status" value="1"/>
</dbReference>
<dbReference type="Gene3D" id="3.60.110.10">
    <property type="entry name" value="Carbon-nitrogen hydrolase"/>
    <property type="match status" value="1"/>
</dbReference>
<comment type="similarity">
    <text evidence="1">Belongs to the carbon-nitrogen hydrolase superfamily. NIT1/NIT2 family.</text>
</comment>
<keyword evidence="2 4" id="KW-0378">Hydrolase</keyword>
<evidence type="ECO:0000259" key="3">
    <source>
        <dbReference type="PROSITE" id="PS50263"/>
    </source>
</evidence>
<dbReference type="InterPro" id="IPR001110">
    <property type="entry name" value="UPF0012_CS"/>
</dbReference>
<dbReference type="PANTHER" id="PTHR43674:SF2">
    <property type="entry name" value="BETA-UREIDOPROPIONASE"/>
    <property type="match status" value="1"/>
</dbReference>
<dbReference type="InterPro" id="IPR050345">
    <property type="entry name" value="Aliph_Amidase/BUP"/>
</dbReference>
<dbReference type="SUPFAM" id="SSF56317">
    <property type="entry name" value="Carbon-nitrogen hydrolase"/>
    <property type="match status" value="1"/>
</dbReference>
<dbReference type="EMBL" id="CP121682">
    <property type="protein sequence ID" value="WGD40279.1"/>
    <property type="molecule type" value="Genomic_DNA"/>
</dbReference>
<evidence type="ECO:0000313" key="5">
    <source>
        <dbReference type="Proteomes" id="UP001216440"/>
    </source>
</evidence>
<dbReference type="InterPro" id="IPR036526">
    <property type="entry name" value="C-N_Hydrolase_sf"/>
</dbReference>
<keyword evidence="5" id="KW-1185">Reference proteome</keyword>
<gene>
    <name evidence="4" type="ORF">PYS65_09120</name>
</gene>
<name>A0ABY8JWA4_9ACTN</name>
<dbReference type="GO" id="GO:0016787">
    <property type="term" value="F:hydrolase activity"/>
    <property type="evidence" value="ECO:0007669"/>
    <property type="project" value="UniProtKB-KW"/>
</dbReference>
<reference evidence="4 5" key="1">
    <citation type="submission" date="2023-03" db="EMBL/GenBank/DDBJ databases">
        <authorList>
            <person name="Mo P."/>
        </authorList>
    </citation>
    <scope>NUCLEOTIDE SEQUENCE [LARGE SCALE GENOMIC DNA]</scope>
    <source>
        <strain evidence="4 5">HUAS 5</strain>
    </source>
</reference>
<organism evidence="4 5">
    <name type="scientific">Streptomyces cathayae</name>
    <dbReference type="NCBI Taxonomy" id="3031124"/>
    <lineage>
        <taxon>Bacteria</taxon>
        <taxon>Bacillati</taxon>
        <taxon>Actinomycetota</taxon>
        <taxon>Actinomycetes</taxon>
        <taxon>Kitasatosporales</taxon>
        <taxon>Streptomycetaceae</taxon>
        <taxon>Streptomyces</taxon>
    </lineage>
</organism>
<feature type="domain" description="CN hydrolase" evidence="3">
    <location>
        <begin position="18"/>
        <end position="262"/>
    </location>
</feature>
<evidence type="ECO:0000256" key="1">
    <source>
        <dbReference type="ARBA" id="ARBA00010613"/>
    </source>
</evidence>
<accession>A0ABY8JWA4</accession>
<evidence type="ECO:0000313" key="4">
    <source>
        <dbReference type="EMBL" id="WGD40279.1"/>
    </source>
</evidence>
<dbReference type="PROSITE" id="PS01227">
    <property type="entry name" value="UPF0012"/>
    <property type="match status" value="1"/>
</dbReference>
<dbReference type="RefSeq" id="WP_279333345.1">
    <property type="nucleotide sequence ID" value="NZ_CP121682.1"/>
</dbReference>
<protein>
    <submittedName>
        <fullName evidence="4">Nitrilase-related carbon-nitrogen hydrolase</fullName>
    </submittedName>
</protein>
<dbReference type="InterPro" id="IPR003010">
    <property type="entry name" value="C-N_Hydrolase"/>
</dbReference>
<sequence length="293" mass="31506">MTPTPSQPSPARTEASAVTVACCQLAPQVGRVPENRKQIREAVLSAAGRGANVVVLPELANSGYVFDDLEELRSAAEPVDGETIREWEALASRLRLVIVSGFAELGTDGQVHNASVLIDETGLRAVYRKAHLWNAEKTRGFTPGAAPPPVVDTPYGRIGMMICYDLEFPEWVRRAALEGAELLCGPVNWPLYPRPEGERPGEIVRVQADASVNRMFVAVADRTGVERGQDWLGGSVIVDADGYPVTALCLGEATIVTATLDLAEARDKSISELNDVHADRRPGLYAGVGPEQP</sequence>
<dbReference type="Pfam" id="PF00795">
    <property type="entry name" value="CN_hydrolase"/>
    <property type="match status" value="1"/>
</dbReference>
<dbReference type="Proteomes" id="UP001216440">
    <property type="component" value="Chromosome"/>
</dbReference>